<protein>
    <submittedName>
        <fullName evidence="5">Class I SAM-dependent methyltransferase</fullName>
    </submittedName>
</protein>
<evidence type="ECO:0000313" key="6">
    <source>
        <dbReference type="Proteomes" id="UP001359886"/>
    </source>
</evidence>
<dbReference type="GO" id="GO:0032259">
    <property type="term" value="P:methylation"/>
    <property type="evidence" value="ECO:0007669"/>
    <property type="project" value="UniProtKB-KW"/>
</dbReference>
<dbReference type="Proteomes" id="UP001359886">
    <property type="component" value="Unassembled WGS sequence"/>
</dbReference>
<dbReference type="InterPro" id="IPR029063">
    <property type="entry name" value="SAM-dependent_MTases_sf"/>
</dbReference>
<keyword evidence="3" id="KW-0949">S-adenosyl-L-methionine</keyword>
<keyword evidence="6" id="KW-1185">Reference proteome</keyword>
<evidence type="ECO:0000256" key="1">
    <source>
        <dbReference type="ARBA" id="ARBA00022603"/>
    </source>
</evidence>
<name>A0AAW9RFK6_9GAMM</name>
<organism evidence="5 6">
    <name type="scientific">Elongatibacter sediminis</name>
    <dbReference type="NCBI Taxonomy" id="3119006"/>
    <lineage>
        <taxon>Bacteria</taxon>
        <taxon>Pseudomonadati</taxon>
        <taxon>Pseudomonadota</taxon>
        <taxon>Gammaproteobacteria</taxon>
        <taxon>Chromatiales</taxon>
        <taxon>Wenzhouxiangellaceae</taxon>
        <taxon>Elongatibacter</taxon>
    </lineage>
</organism>
<dbReference type="EMBL" id="JAZHOG010000011">
    <property type="protein sequence ID" value="MEJ8569018.1"/>
    <property type="molecule type" value="Genomic_DNA"/>
</dbReference>
<evidence type="ECO:0000313" key="5">
    <source>
        <dbReference type="EMBL" id="MEJ8569018.1"/>
    </source>
</evidence>
<evidence type="ECO:0000256" key="2">
    <source>
        <dbReference type="ARBA" id="ARBA00022679"/>
    </source>
</evidence>
<comment type="caution">
    <text evidence="5">The sequence shown here is derived from an EMBL/GenBank/DDBJ whole genome shotgun (WGS) entry which is preliminary data.</text>
</comment>
<keyword evidence="1 5" id="KW-0489">Methyltransferase</keyword>
<reference evidence="5 6" key="1">
    <citation type="submission" date="2024-02" db="EMBL/GenBank/DDBJ databases">
        <title>A novel Wenzhouxiangellaceae bacterium, isolated from coastal sediments.</title>
        <authorList>
            <person name="Du Z.-J."/>
            <person name="Ye Y.-Q."/>
            <person name="Zhang X.-Y."/>
        </authorList>
    </citation>
    <scope>NUCLEOTIDE SEQUENCE [LARGE SCALE GENOMIC DNA]</scope>
    <source>
        <strain evidence="5 6">CH-27</strain>
    </source>
</reference>
<accession>A0AAW9RFK6</accession>
<feature type="domain" description="Methyltransferase type 11" evidence="4">
    <location>
        <begin position="41"/>
        <end position="134"/>
    </location>
</feature>
<dbReference type="SUPFAM" id="SSF53335">
    <property type="entry name" value="S-adenosyl-L-methionine-dependent methyltransferases"/>
    <property type="match status" value="1"/>
</dbReference>
<dbReference type="RefSeq" id="WP_354696343.1">
    <property type="nucleotide sequence ID" value="NZ_JAZHOG010000011.1"/>
</dbReference>
<dbReference type="AlphaFoldDB" id="A0AAW9RFK6"/>
<dbReference type="GO" id="GO:0008757">
    <property type="term" value="F:S-adenosylmethionine-dependent methyltransferase activity"/>
    <property type="evidence" value="ECO:0007669"/>
    <property type="project" value="InterPro"/>
</dbReference>
<proteinExistence type="predicted"/>
<dbReference type="CDD" id="cd02440">
    <property type="entry name" value="AdoMet_MTases"/>
    <property type="match status" value="1"/>
</dbReference>
<dbReference type="PANTHER" id="PTHR43464">
    <property type="entry name" value="METHYLTRANSFERASE"/>
    <property type="match status" value="1"/>
</dbReference>
<dbReference type="PANTHER" id="PTHR43464:SF19">
    <property type="entry name" value="UBIQUINONE BIOSYNTHESIS O-METHYLTRANSFERASE, MITOCHONDRIAL"/>
    <property type="match status" value="1"/>
</dbReference>
<dbReference type="InterPro" id="IPR013216">
    <property type="entry name" value="Methyltransf_11"/>
</dbReference>
<dbReference type="Gene3D" id="3.40.50.150">
    <property type="entry name" value="Vaccinia Virus protein VP39"/>
    <property type="match status" value="1"/>
</dbReference>
<dbReference type="Pfam" id="PF08241">
    <property type="entry name" value="Methyltransf_11"/>
    <property type="match status" value="1"/>
</dbReference>
<gene>
    <name evidence="5" type="ORF">V3330_15410</name>
</gene>
<evidence type="ECO:0000259" key="4">
    <source>
        <dbReference type="Pfam" id="PF08241"/>
    </source>
</evidence>
<keyword evidence="2" id="KW-0808">Transferase</keyword>
<sequence>MSKPMEFTGERYTPECVREIRYEHLHRYAFAAEWVGGRDVLDAACGEGYGSHLLSARARTVTGVDIAREAVEHARQRYRSERLSFRVEDCCDLPFEDDSFGAVVSFETLEHLESQERLLREFRRVLAEDGFLIISSPDKAIYTDRMKNRNPFHVRELYRPELERLLATEFPAVRLLGQRLAFHSQIWPVDGAPPDGFEVHRERDDRIERLEGPGGDAMYFIAICAASREALPPLQAGLWLFDDAVESVYRHYHHEIGKNMEAGAVLEQREREIELLRAQLESCSAGGSTSSPVNDGSREQTGRAPWWRRWFGRR</sequence>
<evidence type="ECO:0000256" key="3">
    <source>
        <dbReference type="ARBA" id="ARBA00022691"/>
    </source>
</evidence>